<keyword evidence="2" id="KW-1185">Reference proteome</keyword>
<reference evidence="1 2" key="1">
    <citation type="submission" date="2024-07" db="EMBL/GenBank/DDBJ databases">
        <authorList>
            <person name="Lee S."/>
            <person name="Kang M."/>
        </authorList>
    </citation>
    <scope>NUCLEOTIDE SEQUENCE [LARGE SCALE GENOMIC DNA]</scope>
    <source>
        <strain evidence="1 2">DS6</strain>
    </source>
</reference>
<gene>
    <name evidence="1" type="ORF">AB3X52_14070</name>
</gene>
<dbReference type="Proteomes" id="UP001556631">
    <property type="component" value="Unassembled WGS sequence"/>
</dbReference>
<comment type="caution">
    <text evidence="1">The sequence shown here is derived from an EMBL/GenBank/DDBJ whole genome shotgun (WGS) entry which is preliminary data.</text>
</comment>
<organism evidence="1 2">
    <name type="scientific">Nocardioides eburneus</name>
    <dbReference type="NCBI Taxonomy" id="3231482"/>
    <lineage>
        <taxon>Bacteria</taxon>
        <taxon>Bacillati</taxon>
        <taxon>Actinomycetota</taxon>
        <taxon>Actinomycetes</taxon>
        <taxon>Propionibacteriales</taxon>
        <taxon>Nocardioidaceae</taxon>
        <taxon>Nocardioides</taxon>
    </lineage>
</organism>
<protein>
    <recommendedName>
        <fullName evidence="3">Small CPxCG-related zinc finger protein</fullName>
    </recommendedName>
</protein>
<evidence type="ECO:0008006" key="3">
    <source>
        <dbReference type="Google" id="ProtNLM"/>
    </source>
</evidence>
<evidence type="ECO:0000313" key="1">
    <source>
        <dbReference type="EMBL" id="MEX0428751.1"/>
    </source>
</evidence>
<evidence type="ECO:0000313" key="2">
    <source>
        <dbReference type="Proteomes" id="UP001556631"/>
    </source>
</evidence>
<proteinExistence type="predicted"/>
<sequence length="57" mass="6635">MSDATRTCDFCGRTESDAGRLLLWTTAVENGQHKDFCDRCSREHLRSLEAKLDSEWW</sequence>
<name>A0ABV3T0N2_9ACTN</name>
<dbReference type="RefSeq" id="WP_367994721.1">
    <property type="nucleotide sequence ID" value="NZ_JBFPJR010000025.1"/>
</dbReference>
<dbReference type="EMBL" id="JBFPJR010000025">
    <property type="protein sequence ID" value="MEX0428751.1"/>
    <property type="molecule type" value="Genomic_DNA"/>
</dbReference>
<accession>A0ABV3T0N2</accession>